<feature type="compositionally biased region" description="Basic and acidic residues" evidence="1">
    <location>
        <begin position="53"/>
        <end position="74"/>
    </location>
</feature>
<proteinExistence type="predicted"/>
<dbReference type="EMBL" id="BTGU01000292">
    <property type="protein sequence ID" value="GMN66150.1"/>
    <property type="molecule type" value="Genomic_DNA"/>
</dbReference>
<evidence type="ECO:0000313" key="2">
    <source>
        <dbReference type="EMBL" id="GMN66150.1"/>
    </source>
</evidence>
<organism evidence="2 3">
    <name type="scientific">Ficus carica</name>
    <name type="common">Common fig</name>
    <dbReference type="NCBI Taxonomy" id="3494"/>
    <lineage>
        <taxon>Eukaryota</taxon>
        <taxon>Viridiplantae</taxon>
        <taxon>Streptophyta</taxon>
        <taxon>Embryophyta</taxon>
        <taxon>Tracheophyta</taxon>
        <taxon>Spermatophyta</taxon>
        <taxon>Magnoliopsida</taxon>
        <taxon>eudicotyledons</taxon>
        <taxon>Gunneridae</taxon>
        <taxon>Pentapetalae</taxon>
        <taxon>rosids</taxon>
        <taxon>fabids</taxon>
        <taxon>Rosales</taxon>
        <taxon>Moraceae</taxon>
        <taxon>Ficeae</taxon>
        <taxon>Ficus</taxon>
    </lineage>
</organism>
<feature type="region of interest" description="Disordered" evidence="1">
    <location>
        <begin position="47"/>
        <end position="102"/>
    </location>
</feature>
<evidence type="ECO:0000313" key="3">
    <source>
        <dbReference type="Proteomes" id="UP001187192"/>
    </source>
</evidence>
<protein>
    <recommendedName>
        <fullName evidence="4">FCP1 homology domain-containing protein</fullName>
    </recommendedName>
</protein>
<evidence type="ECO:0000256" key="1">
    <source>
        <dbReference type="SAM" id="MobiDB-lite"/>
    </source>
</evidence>
<name>A0AA88E217_FICCA</name>
<evidence type="ECO:0008006" key="4">
    <source>
        <dbReference type="Google" id="ProtNLM"/>
    </source>
</evidence>
<sequence>MNKTKICTRLGEKKNPNSDWRGATVVQYRRCSGLALERRVATVVRFRRAPSARSRERDPRTRDESSTSEREKSGRKQGRLKLPPNRPDRDLQPPPTSPEKQSLFLDLDEALIHPQARSATGGIRL</sequence>
<keyword evidence="3" id="KW-1185">Reference proteome</keyword>
<comment type="caution">
    <text evidence="2">The sequence shown here is derived from an EMBL/GenBank/DDBJ whole genome shotgun (WGS) entry which is preliminary data.</text>
</comment>
<gene>
    <name evidence="2" type="ORF">TIFTF001_035226</name>
</gene>
<dbReference type="Proteomes" id="UP001187192">
    <property type="component" value="Unassembled WGS sequence"/>
</dbReference>
<accession>A0AA88E217</accession>
<dbReference type="AlphaFoldDB" id="A0AA88E217"/>
<reference evidence="2" key="1">
    <citation type="submission" date="2023-07" db="EMBL/GenBank/DDBJ databases">
        <title>draft genome sequence of fig (Ficus carica).</title>
        <authorList>
            <person name="Takahashi T."/>
            <person name="Nishimura K."/>
        </authorList>
    </citation>
    <scope>NUCLEOTIDE SEQUENCE</scope>
</reference>